<evidence type="ECO:0000313" key="3">
    <source>
        <dbReference type="Proteomes" id="UP001519271"/>
    </source>
</evidence>
<dbReference type="InterPro" id="IPR050270">
    <property type="entry name" value="DegV_domain_contain"/>
</dbReference>
<accession>A0ABS4G1Y7</accession>
<sequence length="546" mass="59868">MKYSKINGQQFISMVLNASAKLEDEKAYVDSLNVFPVPDGDTGTNMSMTFRAAVREVEGHKSTNIGEVSKTLAKGALMGARGNSGVILSQIFRGIAKGLEGKDEVNPFELTLSFIEGSKSAYRAVMRPTEGTILTVIREVGEKAVELHTDDCTELMRNIVEISKDTLERTPEMLPQLKAAKVVDSGGMGLVIILQGMYEALSGEMTERKSEDKAPAESYVAARDTHTEITFGYCTEFIILAEPDNGAFREYLETMGDSIVYVGYDDIIKVHIHTDEPGLVLAEAGKLGELTKIKIENMREQHRNLQDVPETLGHGENLIAEENIVAEAKKYAFISVSVGEGLKAAFLDLGADVIIEGGQTMNPSTEDIVKAVESLNAEHIFILPNNKNIIMAANQAKEISHKDVHVIGTKTIPQGITALTAFNPESELDANIRSMTGSLSEVKSGSVTYAVRDTEIDGIEIRQGDYLGLLDNKIVEVERDLYQLTEDLIGRMVDEHSSALTVFYGSDAAEEDVQVFMEKLEEKYGDLDVMSLAGKQPLYYFIISVE</sequence>
<evidence type="ECO:0000259" key="1">
    <source>
        <dbReference type="PROSITE" id="PS51480"/>
    </source>
</evidence>
<dbReference type="PROSITE" id="PS51480">
    <property type="entry name" value="DHAL"/>
    <property type="match status" value="1"/>
</dbReference>
<gene>
    <name evidence="2" type="ORF">J2Z34_001034</name>
</gene>
<evidence type="ECO:0000313" key="2">
    <source>
        <dbReference type="EMBL" id="MBP1918558.1"/>
    </source>
</evidence>
<proteinExistence type="predicted"/>
<dbReference type="RefSeq" id="WP_209458787.1">
    <property type="nucleotide sequence ID" value="NZ_JAGGKC010000006.1"/>
</dbReference>
<reference evidence="2 3" key="1">
    <citation type="submission" date="2021-03" db="EMBL/GenBank/DDBJ databases">
        <title>Genomic Encyclopedia of Type Strains, Phase IV (KMG-IV): sequencing the most valuable type-strain genomes for metagenomic binning, comparative biology and taxonomic classification.</title>
        <authorList>
            <person name="Goeker M."/>
        </authorList>
    </citation>
    <scope>NUCLEOTIDE SEQUENCE [LARGE SCALE GENOMIC DNA]</scope>
    <source>
        <strain evidence="2 3">DSM 6139</strain>
    </source>
</reference>
<dbReference type="Pfam" id="PF21645">
    <property type="entry name" value="FakA-like_M"/>
    <property type="match status" value="1"/>
</dbReference>
<dbReference type="InterPro" id="IPR048394">
    <property type="entry name" value="FakA-like_M"/>
</dbReference>
<dbReference type="InterPro" id="IPR033470">
    <property type="entry name" value="FakA-like_C"/>
</dbReference>
<dbReference type="Proteomes" id="UP001519271">
    <property type="component" value="Unassembled WGS sequence"/>
</dbReference>
<dbReference type="Pfam" id="PF02734">
    <property type="entry name" value="Dak2"/>
    <property type="match status" value="1"/>
</dbReference>
<dbReference type="SMART" id="SM01121">
    <property type="entry name" value="Dak1_2"/>
    <property type="match status" value="1"/>
</dbReference>
<dbReference type="Pfam" id="PF13684">
    <property type="entry name" value="FakA-like_C"/>
    <property type="match status" value="1"/>
</dbReference>
<dbReference type="PANTHER" id="PTHR33434:SF4">
    <property type="entry name" value="PHOSPHATASE PROTEIN"/>
    <property type="match status" value="1"/>
</dbReference>
<feature type="domain" description="DhaL" evidence="1">
    <location>
        <begin position="9"/>
        <end position="199"/>
    </location>
</feature>
<dbReference type="PANTHER" id="PTHR33434">
    <property type="entry name" value="DEGV DOMAIN-CONTAINING PROTEIN DR_1986-RELATED"/>
    <property type="match status" value="1"/>
</dbReference>
<name>A0ABS4G1Y7_9CLOT</name>
<dbReference type="Gene3D" id="1.25.40.340">
    <property type="match status" value="1"/>
</dbReference>
<dbReference type="SUPFAM" id="SSF101473">
    <property type="entry name" value="DhaL-like"/>
    <property type="match status" value="1"/>
</dbReference>
<dbReference type="InterPro" id="IPR036117">
    <property type="entry name" value="DhaL_dom_sf"/>
</dbReference>
<dbReference type="InterPro" id="IPR004007">
    <property type="entry name" value="DhaL_dom"/>
</dbReference>
<dbReference type="EMBL" id="JAGGKC010000006">
    <property type="protein sequence ID" value="MBP1918558.1"/>
    <property type="molecule type" value="Genomic_DNA"/>
</dbReference>
<keyword evidence="3" id="KW-1185">Reference proteome</keyword>
<dbReference type="NCBIfam" id="TIGR03599">
    <property type="entry name" value="YloV"/>
    <property type="match status" value="1"/>
</dbReference>
<dbReference type="SMART" id="SM01120">
    <property type="entry name" value="Dak2"/>
    <property type="match status" value="1"/>
</dbReference>
<organism evidence="2 3">
    <name type="scientific">Youngiibacter multivorans</name>
    <dbReference type="NCBI Taxonomy" id="937251"/>
    <lineage>
        <taxon>Bacteria</taxon>
        <taxon>Bacillati</taxon>
        <taxon>Bacillota</taxon>
        <taxon>Clostridia</taxon>
        <taxon>Eubacteriales</taxon>
        <taxon>Clostridiaceae</taxon>
        <taxon>Youngiibacter</taxon>
    </lineage>
</organism>
<protein>
    <submittedName>
        <fullName evidence="2">DAK2 domain fusion protein YloV</fullName>
    </submittedName>
</protein>
<dbReference type="InterPro" id="IPR019986">
    <property type="entry name" value="YloV-like"/>
</dbReference>
<comment type="caution">
    <text evidence="2">The sequence shown here is derived from an EMBL/GenBank/DDBJ whole genome shotgun (WGS) entry which is preliminary data.</text>
</comment>